<organism evidence="2 3">
    <name type="scientific">Agaricicola taiwanensis</name>
    <dbReference type="NCBI Taxonomy" id="591372"/>
    <lineage>
        <taxon>Bacteria</taxon>
        <taxon>Pseudomonadati</taxon>
        <taxon>Pseudomonadota</taxon>
        <taxon>Alphaproteobacteria</taxon>
        <taxon>Rhodobacterales</taxon>
        <taxon>Paracoccaceae</taxon>
        <taxon>Agaricicola</taxon>
    </lineage>
</organism>
<dbReference type="Pfam" id="PF04230">
    <property type="entry name" value="PS_pyruv_trans"/>
    <property type="match status" value="1"/>
</dbReference>
<dbReference type="InterPro" id="IPR007345">
    <property type="entry name" value="Polysacch_pyruvyl_Trfase"/>
</dbReference>
<dbReference type="EMBL" id="BMCP01000003">
    <property type="protein sequence ID" value="GGE48900.1"/>
    <property type="molecule type" value="Genomic_DNA"/>
</dbReference>
<keyword evidence="3" id="KW-1185">Reference proteome</keyword>
<dbReference type="Proteomes" id="UP000602745">
    <property type="component" value="Unassembled WGS sequence"/>
</dbReference>
<reference evidence="2" key="1">
    <citation type="journal article" date="2014" name="Int. J. Syst. Evol. Microbiol.">
        <title>Complete genome sequence of Corynebacterium casei LMG S-19264T (=DSM 44701T), isolated from a smear-ripened cheese.</title>
        <authorList>
            <consortium name="US DOE Joint Genome Institute (JGI-PGF)"/>
            <person name="Walter F."/>
            <person name="Albersmeier A."/>
            <person name="Kalinowski J."/>
            <person name="Ruckert C."/>
        </authorList>
    </citation>
    <scope>NUCLEOTIDE SEQUENCE</scope>
    <source>
        <strain evidence="2">CCM 7684</strain>
    </source>
</reference>
<accession>A0A8J2YKB3</accession>
<dbReference type="PANTHER" id="PTHR36836">
    <property type="entry name" value="COLANIC ACID BIOSYNTHESIS PROTEIN WCAK"/>
    <property type="match status" value="1"/>
</dbReference>
<name>A0A8J2YKB3_9RHOB</name>
<sequence>MNIEILGVDPANRGAGLMFEAIRQQFDARYGDVNYAMSIDVRPQERLKLGAWGVLPRAMNSKRNMALRYGGERVPRSILHRLGILAERDIDIVLDASGFAYGDFWGAQKMASRMADHIASWKRAGKSVILLPQAWGAFEKPGFAPLLRRIFDKADLVFARDETSLAYLKGVVGDPPNLHLAPDFTNLLKPDLPSRLQQHAGATLVVPNAKVIQSKGEAIREQYLDFLQKVVAAAVAHGHRPAFLIHEGRGDEALAEEVNNRRNSPVDVIAGLDPLETKAVISHADAITSSRFHGLVSALSAGVPSLACGWSHKYQELLKDYGCPEFVIDMSAETDIDSRITSFFETALTAGARSRLKAASEHQRALSRAMWDKVFGVIEKRAAA</sequence>
<comment type="caution">
    <text evidence="2">The sequence shown here is derived from an EMBL/GenBank/DDBJ whole genome shotgun (WGS) entry which is preliminary data.</text>
</comment>
<feature type="domain" description="Polysaccharide pyruvyl transferase" evidence="1">
    <location>
        <begin position="12"/>
        <end position="312"/>
    </location>
</feature>
<protein>
    <recommendedName>
        <fullName evidence="1">Polysaccharide pyruvyl transferase domain-containing protein</fullName>
    </recommendedName>
</protein>
<gene>
    <name evidence="2" type="ORF">GCM10007276_27590</name>
</gene>
<evidence type="ECO:0000313" key="2">
    <source>
        <dbReference type="EMBL" id="GGE48900.1"/>
    </source>
</evidence>
<proteinExistence type="predicted"/>
<evidence type="ECO:0000259" key="1">
    <source>
        <dbReference type="Pfam" id="PF04230"/>
    </source>
</evidence>
<reference evidence="2" key="2">
    <citation type="submission" date="2020-09" db="EMBL/GenBank/DDBJ databases">
        <authorList>
            <person name="Sun Q."/>
            <person name="Sedlacek I."/>
        </authorList>
    </citation>
    <scope>NUCLEOTIDE SEQUENCE</scope>
    <source>
        <strain evidence="2">CCM 7684</strain>
    </source>
</reference>
<dbReference type="PANTHER" id="PTHR36836:SF1">
    <property type="entry name" value="COLANIC ACID BIOSYNTHESIS PROTEIN WCAK"/>
    <property type="match status" value="1"/>
</dbReference>
<dbReference type="RefSeq" id="WP_188410389.1">
    <property type="nucleotide sequence ID" value="NZ_BMCP01000003.1"/>
</dbReference>
<evidence type="ECO:0000313" key="3">
    <source>
        <dbReference type="Proteomes" id="UP000602745"/>
    </source>
</evidence>
<dbReference type="AlphaFoldDB" id="A0A8J2YKB3"/>